<dbReference type="Pfam" id="PF01223">
    <property type="entry name" value="Endonuclease_NS"/>
    <property type="match status" value="1"/>
</dbReference>
<evidence type="ECO:0000256" key="4">
    <source>
        <dbReference type="SAM" id="SignalP"/>
    </source>
</evidence>
<reference evidence="8" key="3">
    <citation type="submission" date="2025-08" db="UniProtKB">
        <authorList>
            <consortium name="RefSeq"/>
        </authorList>
    </citation>
    <scope>IDENTIFICATION</scope>
    <source>
        <tissue evidence="8">Whole organism</tissue>
    </source>
</reference>
<dbReference type="SMART" id="SM00477">
    <property type="entry name" value="NUC"/>
    <property type="match status" value="1"/>
</dbReference>
<dbReference type="GeneID" id="108612710"/>
<dbReference type="SMART" id="SM00892">
    <property type="entry name" value="Endonuclease_NS"/>
    <property type="match status" value="1"/>
</dbReference>
<feature type="signal peptide" evidence="4">
    <location>
        <begin position="1"/>
        <end position="22"/>
    </location>
</feature>
<reference evidence="7" key="1">
    <citation type="journal article" date="1997" name="Nucleic Acids Res.">
        <title>tRNAscan-SE: a program for improved detection of transfer RNA genes in genomic sequence.</title>
        <authorList>
            <person name="Lowe T.M."/>
            <person name="Eddy S.R."/>
        </authorList>
    </citation>
    <scope>NUCLEOTIDE SEQUENCE [LARGE SCALE GENOMIC DNA]</scope>
</reference>
<feature type="domain" description="DNA/RNA non-specific endonuclease/pyrophosphatase/phosphodiesterase" evidence="6">
    <location>
        <begin position="176"/>
        <end position="421"/>
    </location>
</feature>
<feature type="chain" id="PRO_5047080680" evidence="4">
    <location>
        <begin position="23"/>
        <end position="442"/>
    </location>
</feature>
<keyword evidence="3" id="KW-0378">Hydrolase</keyword>
<evidence type="ECO:0000259" key="5">
    <source>
        <dbReference type="SMART" id="SM00477"/>
    </source>
</evidence>
<sequence length="442" mass="49735">MASVHIFWIALLLFASTNEIRAREAIRPAEEVGQIIKDLVGANGAAEDGAACILDIQKDLPHSKQQPLYLHPDTDTYWLPNKEGKLEIPTNENIELYCENSFSIGDSIEHGSSLRVRCLNDNIFQWNGQKWELEDFTCSTPLIYTVERLSQPCGDGDDLSPARLYRVGYNISEGRFVRTNDLCHDASQLQTLYAAYQLIPANSLFQRGVKRIKFSAAGHFSGYDMNTLYSQKRQLRRVGELFQRLNATENGSSFLAKGQYLTRGHLAAKADFIYASQQRTTFNYMNVAPQWQIFNGGPWQIIEDKIRELVSRLDLSVSVYTGTYGVMPLSKQTAFHLANNANGNGNGVLPVPLLYYRLLIDNQNPSRGLAIMGVNNPHATQSEIEESYIICPRVEVPSLHSWLQAKDLRKAYLYACRVADLAMAVGHLPPQLQDVNELIEES</sequence>
<proteinExistence type="inferred from homology"/>
<dbReference type="InterPro" id="IPR001604">
    <property type="entry name" value="Endo_G_ENPP1-like_dom"/>
</dbReference>
<dbReference type="RefSeq" id="XP_017861160.1">
    <property type="nucleotide sequence ID" value="XM_018005671.1"/>
</dbReference>
<evidence type="ECO:0000256" key="1">
    <source>
        <dbReference type="ARBA" id="ARBA00010052"/>
    </source>
</evidence>
<dbReference type="SUPFAM" id="SSF54060">
    <property type="entry name" value="His-Me finger endonucleases"/>
    <property type="match status" value="1"/>
</dbReference>
<evidence type="ECO:0000256" key="3">
    <source>
        <dbReference type="ARBA" id="ARBA00022759"/>
    </source>
</evidence>
<feature type="domain" description="ENPP1-3/EXOG-like endonuclease/phosphodiesterase" evidence="5">
    <location>
        <begin position="216"/>
        <end position="397"/>
    </location>
</feature>
<dbReference type="Gene3D" id="3.40.570.10">
    <property type="entry name" value="Extracellular Endonuclease, subunit A"/>
    <property type="match status" value="1"/>
</dbReference>
<organism evidence="7 8">
    <name type="scientific">Drosophila arizonae</name>
    <name type="common">Fruit fly</name>
    <dbReference type="NCBI Taxonomy" id="7263"/>
    <lineage>
        <taxon>Eukaryota</taxon>
        <taxon>Metazoa</taxon>
        <taxon>Ecdysozoa</taxon>
        <taxon>Arthropoda</taxon>
        <taxon>Hexapoda</taxon>
        <taxon>Insecta</taxon>
        <taxon>Pterygota</taxon>
        <taxon>Neoptera</taxon>
        <taxon>Endopterygota</taxon>
        <taxon>Diptera</taxon>
        <taxon>Brachycera</taxon>
        <taxon>Muscomorpha</taxon>
        <taxon>Ephydroidea</taxon>
        <taxon>Drosophilidae</taxon>
        <taxon>Drosophila</taxon>
    </lineage>
</organism>
<accession>A0ABM1P1S4</accession>
<evidence type="ECO:0000259" key="6">
    <source>
        <dbReference type="SMART" id="SM00892"/>
    </source>
</evidence>
<dbReference type="Proteomes" id="UP000694904">
    <property type="component" value="Chromosome 4"/>
</dbReference>
<dbReference type="InterPro" id="IPR040255">
    <property type="entry name" value="Non-specific_endonuclease"/>
</dbReference>
<keyword evidence="7" id="KW-1185">Reference proteome</keyword>
<keyword evidence="2" id="KW-0540">Nuclease</keyword>
<keyword evidence="4" id="KW-0732">Signal</keyword>
<comment type="similarity">
    <text evidence="1">Belongs to the DNA/RNA non-specific endonuclease family.</text>
</comment>
<dbReference type="PANTHER" id="PTHR13966">
    <property type="entry name" value="ENDONUCLEASE RELATED"/>
    <property type="match status" value="1"/>
</dbReference>
<keyword evidence="3" id="KW-0255">Endonuclease</keyword>
<dbReference type="InterPro" id="IPR020821">
    <property type="entry name" value="ENPP1-3/EXOG-like_nuc-like"/>
</dbReference>
<gene>
    <name evidence="8" type="primary">LOC108612710</name>
</gene>
<reference evidence="7" key="2">
    <citation type="journal article" date="2016" name="G3 (Bethesda)">
        <title>Genome Evolution in Three Species of Cactophilic Drosophila.</title>
        <authorList>
            <person name="Sanchez-Flores A."/>
            <person name="Penazola F."/>
            <person name="Carpinteyro-Ponce J."/>
            <person name="Nazario-Yepiz N."/>
            <person name="Abreu-Goodger C."/>
            <person name="Machado C.A."/>
            <person name="Markow T.A."/>
        </authorList>
    </citation>
    <scope>NUCLEOTIDE SEQUENCE [LARGE SCALE GENOMIC DNA]</scope>
</reference>
<dbReference type="InterPro" id="IPR044929">
    <property type="entry name" value="DNA/RNA_non-sp_Endonuclease_sf"/>
</dbReference>
<dbReference type="PANTHER" id="PTHR13966:SF19">
    <property type="entry name" value="NUCLEASE EXOG, MITOCHONDRIAL"/>
    <property type="match status" value="1"/>
</dbReference>
<dbReference type="InterPro" id="IPR044925">
    <property type="entry name" value="His-Me_finger_sf"/>
</dbReference>
<evidence type="ECO:0000256" key="2">
    <source>
        <dbReference type="ARBA" id="ARBA00022722"/>
    </source>
</evidence>
<name>A0ABM1P1S4_DROAR</name>
<evidence type="ECO:0000313" key="7">
    <source>
        <dbReference type="Proteomes" id="UP000694904"/>
    </source>
</evidence>
<evidence type="ECO:0000313" key="8">
    <source>
        <dbReference type="RefSeq" id="XP_017861160.1"/>
    </source>
</evidence>
<protein>
    <submittedName>
        <fullName evidence="8">Uncharacterized protein LOC108612710</fullName>
    </submittedName>
</protein>